<organism evidence="2 3">
    <name type="scientific">Robertmurraya mangrovi</name>
    <dbReference type="NCBI Taxonomy" id="3098077"/>
    <lineage>
        <taxon>Bacteria</taxon>
        <taxon>Bacillati</taxon>
        <taxon>Bacillota</taxon>
        <taxon>Bacilli</taxon>
        <taxon>Bacillales</taxon>
        <taxon>Bacillaceae</taxon>
        <taxon>Robertmurraya</taxon>
    </lineage>
</organism>
<name>A0ABU5J2Y0_9BACI</name>
<evidence type="ECO:0000259" key="1">
    <source>
        <dbReference type="Pfam" id="PF22790"/>
    </source>
</evidence>
<sequence>MRGYLLTVWSFLDPIYYLFTRLSYVSSSEQTENIFRVRLTKYKGKPVTLSDGTFINKNDTLLKIHLHNVKLLRELKDIQSEIRKGKIIYKYVLQSLPDLHQYISNHKQSSEIRALIGITSLNKGCDRLGFEIIDITHPIYKWLKWISFIPIGLLSSSTPSIKQHQPSYLFMSKQTLEKMYEKKAKKS</sequence>
<evidence type="ECO:0000313" key="3">
    <source>
        <dbReference type="Proteomes" id="UP001290455"/>
    </source>
</evidence>
<comment type="caution">
    <text evidence="2">The sequence shown here is derived from an EMBL/GenBank/DDBJ whole genome shotgun (WGS) entry which is preliminary data.</text>
</comment>
<dbReference type="RefSeq" id="WP_322448066.1">
    <property type="nucleotide sequence ID" value="NZ_JAXOFX010000016.1"/>
</dbReference>
<dbReference type="Pfam" id="PF22790">
    <property type="entry name" value="YkoP"/>
    <property type="match status" value="1"/>
</dbReference>
<dbReference type="EMBL" id="JAXOFX010000016">
    <property type="protein sequence ID" value="MDZ5473774.1"/>
    <property type="molecule type" value="Genomic_DNA"/>
</dbReference>
<gene>
    <name evidence="2" type="ORF">SM124_18815</name>
</gene>
<evidence type="ECO:0000313" key="2">
    <source>
        <dbReference type="EMBL" id="MDZ5473774.1"/>
    </source>
</evidence>
<accession>A0ABU5J2Y0</accession>
<reference evidence="2 3" key="1">
    <citation type="submission" date="2023-11" db="EMBL/GenBank/DDBJ databases">
        <title>Bacillus jintuensis, isolated from a mudflat on the Beibu Gulf coast.</title>
        <authorList>
            <person name="Li M."/>
        </authorList>
    </citation>
    <scope>NUCLEOTIDE SEQUENCE [LARGE SCALE GENOMIC DNA]</scope>
    <source>
        <strain evidence="2 3">31A1R</strain>
    </source>
</reference>
<feature type="domain" description="YkoP-like" evidence="1">
    <location>
        <begin position="3"/>
        <end position="180"/>
    </location>
</feature>
<dbReference type="InterPro" id="IPR054467">
    <property type="entry name" value="YkoP-like_dom"/>
</dbReference>
<keyword evidence="3" id="KW-1185">Reference proteome</keyword>
<proteinExistence type="predicted"/>
<protein>
    <recommendedName>
        <fullName evidence="1">YkoP-like domain-containing protein</fullName>
    </recommendedName>
</protein>
<dbReference type="Proteomes" id="UP001290455">
    <property type="component" value="Unassembled WGS sequence"/>
</dbReference>